<dbReference type="EMBL" id="FONX01000012">
    <property type="protein sequence ID" value="SFF09880.1"/>
    <property type="molecule type" value="Genomic_DNA"/>
</dbReference>
<dbReference type="PANTHER" id="PTHR31339">
    <property type="entry name" value="PECTIN LYASE-RELATED"/>
    <property type="match status" value="1"/>
</dbReference>
<proteinExistence type="inferred from homology"/>
<dbReference type="STRING" id="1177982.SAMN04489711_112106"/>
<comment type="similarity">
    <text evidence="1 4">Belongs to the glycosyl hydrolase 28 family.</text>
</comment>
<dbReference type="RefSeq" id="WP_245785267.1">
    <property type="nucleotide sequence ID" value="NZ_FONX01000012.1"/>
</dbReference>
<dbReference type="SUPFAM" id="SSF51126">
    <property type="entry name" value="Pectin lyase-like"/>
    <property type="match status" value="1"/>
</dbReference>
<reference evidence="7" key="1">
    <citation type="submission" date="2016-10" db="EMBL/GenBank/DDBJ databases">
        <authorList>
            <person name="Varghese N."/>
            <person name="Submissions S."/>
        </authorList>
    </citation>
    <scope>NUCLEOTIDE SEQUENCE [LARGE SCALE GENOMIC DNA]</scope>
    <source>
        <strain evidence="7">DSM 27981</strain>
    </source>
</reference>
<dbReference type="PROSITE" id="PS00502">
    <property type="entry name" value="POLYGALACTURONASE"/>
    <property type="match status" value="1"/>
</dbReference>
<accession>A0A1I2FYT6</accession>
<dbReference type="PANTHER" id="PTHR31339:SF9">
    <property type="entry name" value="PLASMIN AND FIBRONECTIN-BINDING PROTEIN A"/>
    <property type="match status" value="1"/>
</dbReference>
<evidence type="ECO:0000313" key="6">
    <source>
        <dbReference type="EMBL" id="SFF09880.1"/>
    </source>
</evidence>
<keyword evidence="3 4" id="KW-0326">Glycosidase</keyword>
<sequence length="457" mass="47530">MQISFPFAPNGLSGRLLLTAAALAFMAPAQAQDRRAVAEPAPPAQICATLFPSAQAAAGSLDTERLQSAIDRCPAGAAVHLQGAGAPARFVSGPLTMRSGVTLWIDRGVVLAADTDPRRYDRGAGTCGSIDRKGQGCRPFILFSGTQGGGIVGDGTIDGQGGQPMAGHGGESWWQLARRAQAEGGKQNNPRLIAVDHARDIVFHHVLLRDAPNFNVALNDVSGATFWGVRIDAPADARNTDGIDPGASEDITITHSFIRTGDDNIAIKAGKGATRHVSITDSHFYWGHGLSIGSETLAGVSDVLVRNVSLDGTTSGLRIKSDASRGGLVSGVRYENVCLRGNRRPIDFDTRYSRSAQGDAIPTFQDIVLRHVAGDGGTLVLRGYDEAHPIGVTLDGTQFGPSAVWQVEHAHIRLGAQGAEPTPPGAAPAVRPAAAPDCAGRWVPFPASADTGGASAG</sequence>
<dbReference type="Gene3D" id="2.160.20.10">
    <property type="entry name" value="Single-stranded right-handed beta-helix, Pectin lyase-like"/>
    <property type="match status" value="1"/>
</dbReference>
<evidence type="ECO:0000256" key="5">
    <source>
        <dbReference type="SAM" id="SignalP"/>
    </source>
</evidence>
<dbReference type="InterPro" id="IPR000743">
    <property type="entry name" value="Glyco_hydro_28"/>
</dbReference>
<evidence type="ECO:0000256" key="3">
    <source>
        <dbReference type="ARBA" id="ARBA00023295"/>
    </source>
</evidence>
<keyword evidence="5" id="KW-0732">Signal</keyword>
<protein>
    <submittedName>
        <fullName evidence="6">Polygalacturonase</fullName>
    </submittedName>
</protein>
<dbReference type="AlphaFoldDB" id="A0A1I2FYT6"/>
<dbReference type="InterPro" id="IPR051801">
    <property type="entry name" value="GH28_Enzymes"/>
</dbReference>
<dbReference type="Proteomes" id="UP000199119">
    <property type="component" value="Unassembled WGS sequence"/>
</dbReference>
<evidence type="ECO:0000256" key="4">
    <source>
        <dbReference type="RuleBase" id="RU361169"/>
    </source>
</evidence>
<organism evidence="6 7">
    <name type="scientific">Paracidovorax wautersii</name>
    <dbReference type="NCBI Taxonomy" id="1177982"/>
    <lineage>
        <taxon>Bacteria</taxon>
        <taxon>Pseudomonadati</taxon>
        <taxon>Pseudomonadota</taxon>
        <taxon>Betaproteobacteria</taxon>
        <taxon>Burkholderiales</taxon>
        <taxon>Comamonadaceae</taxon>
        <taxon>Paracidovorax</taxon>
    </lineage>
</organism>
<dbReference type="InterPro" id="IPR012334">
    <property type="entry name" value="Pectin_lyas_fold"/>
</dbReference>
<dbReference type="GO" id="GO:0004650">
    <property type="term" value="F:polygalacturonase activity"/>
    <property type="evidence" value="ECO:0007669"/>
    <property type="project" value="InterPro"/>
</dbReference>
<name>A0A1I2FYT6_9BURK</name>
<dbReference type="Pfam" id="PF00295">
    <property type="entry name" value="Glyco_hydro_28"/>
    <property type="match status" value="1"/>
</dbReference>
<dbReference type="InterPro" id="IPR011050">
    <property type="entry name" value="Pectin_lyase_fold/virulence"/>
</dbReference>
<evidence type="ECO:0000313" key="7">
    <source>
        <dbReference type="Proteomes" id="UP000199119"/>
    </source>
</evidence>
<feature type="chain" id="PRO_5011481326" evidence="5">
    <location>
        <begin position="32"/>
        <end position="457"/>
    </location>
</feature>
<dbReference type="SMART" id="SM00710">
    <property type="entry name" value="PbH1"/>
    <property type="match status" value="5"/>
</dbReference>
<evidence type="ECO:0000256" key="2">
    <source>
        <dbReference type="ARBA" id="ARBA00022801"/>
    </source>
</evidence>
<keyword evidence="7" id="KW-1185">Reference proteome</keyword>
<dbReference type="InterPro" id="IPR006626">
    <property type="entry name" value="PbH1"/>
</dbReference>
<gene>
    <name evidence="6" type="ORF">SAMN04489711_112106</name>
</gene>
<keyword evidence="2 4" id="KW-0378">Hydrolase</keyword>
<dbReference type="GO" id="GO:0005975">
    <property type="term" value="P:carbohydrate metabolic process"/>
    <property type="evidence" value="ECO:0007669"/>
    <property type="project" value="InterPro"/>
</dbReference>
<feature type="signal peptide" evidence="5">
    <location>
        <begin position="1"/>
        <end position="31"/>
    </location>
</feature>
<evidence type="ECO:0000256" key="1">
    <source>
        <dbReference type="ARBA" id="ARBA00008834"/>
    </source>
</evidence>